<dbReference type="PRINTS" id="PR00127">
    <property type="entry name" value="CLPPROTEASEP"/>
</dbReference>
<dbReference type="GO" id="GO:0009536">
    <property type="term" value="C:plastid"/>
    <property type="evidence" value="ECO:0007669"/>
    <property type="project" value="UniProtKB-ARBA"/>
</dbReference>
<evidence type="ECO:0000256" key="6">
    <source>
        <dbReference type="PROSITE-ProRule" id="PRU10086"/>
    </source>
</evidence>
<dbReference type="PANTHER" id="PTHR10381:SF24">
    <property type="entry name" value="ATP-DEPENDENT CLP PROTEASE PROTEOLYTIC SUBUNIT 4, CHLOROPLASTIC"/>
    <property type="match status" value="1"/>
</dbReference>
<protein>
    <recommendedName>
        <fullName evidence="7">ATP-dependent Clp protease proteolytic subunit</fullName>
    </recommendedName>
</protein>
<evidence type="ECO:0000256" key="5">
    <source>
        <dbReference type="ARBA" id="ARBA00034021"/>
    </source>
</evidence>
<dbReference type="PROSITE" id="PS00382">
    <property type="entry name" value="CLP_PROTEASE_HIS"/>
    <property type="match status" value="1"/>
</dbReference>
<dbReference type="SUPFAM" id="SSF52096">
    <property type="entry name" value="ClpP/crotonase"/>
    <property type="match status" value="1"/>
</dbReference>
<dbReference type="GO" id="GO:0004252">
    <property type="term" value="F:serine-type endopeptidase activity"/>
    <property type="evidence" value="ECO:0007669"/>
    <property type="project" value="UniProtKB-EC"/>
</dbReference>
<sequence>MQLGDCGLQLACNGAGGKPAGDLGRVHSLKAGLLRRGGGSGSGGRQRLQLQRGRADLCWLLGVSPSVRHVEGLKELEILKLHNRSIDIEDFAETALGMQGAMGCLNFATQVTIGPSSVSKYAPLTANRALSGASAAVPYTRSSGSLLHASHGSVSVVGSLTDDRFESFYASGSMPLATQTPAVAQKAAEADVMGLLLKQRIVFLGCSLDDFAADAIISQLLLLDAQDPNKDIRLFINSSGGSMSAAMGVFDAIQLCRAPVSTIAFGFAASTAAILLASGSKGKRLAMPNSRIMLHQPMGGASGQAIDVEIQAKEIMHHKTNIARILSQITGRTYEQIEEDIDQDRYLSPLEAVEFGILDGVIDKDSIIPLVLVPEKVTRRPEIKDAESDPLKFLIPVIPDDEIY</sequence>
<dbReference type="InterPro" id="IPR001907">
    <property type="entry name" value="ClpP"/>
</dbReference>
<dbReference type="Pfam" id="PF00574">
    <property type="entry name" value="CLP_protease"/>
    <property type="match status" value="1"/>
</dbReference>
<evidence type="ECO:0000313" key="8">
    <source>
        <dbReference type="EMBL" id="KAI5073347.1"/>
    </source>
</evidence>
<evidence type="ECO:0000256" key="1">
    <source>
        <dbReference type="ARBA" id="ARBA00007039"/>
    </source>
</evidence>
<dbReference type="InterPro" id="IPR023562">
    <property type="entry name" value="ClpP/TepA"/>
</dbReference>
<dbReference type="Gene3D" id="3.90.226.10">
    <property type="entry name" value="2-enoyl-CoA Hydratase, Chain A, domain 1"/>
    <property type="match status" value="1"/>
</dbReference>
<comment type="similarity">
    <text evidence="1 7">Belongs to the peptidase S14 family.</text>
</comment>
<name>A0A9D4UTU3_ADICA</name>
<dbReference type="EMBL" id="JABFUD020000011">
    <property type="protein sequence ID" value="KAI5073347.1"/>
    <property type="molecule type" value="Genomic_DNA"/>
</dbReference>
<evidence type="ECO:0000256" key="7">
    <source>
        <dbReference type="RuleBase" id="RU003567"/>
    </source>
</evidence>
<dbReference type="PANTHER" id="PTHR10381">
    <property type="entry name" value="ATP-DEPENDENT CLP PROTEASE PROTEOLYTIC SUBUNIT"/>
    <property type="match status" value="1"/>
</dbReference>
<organism evidence="8 9">
    <name type="scientific">Adiantum capillus-veneris</name>
    <name type="common">Maidenhair fern</name>
    <dbReference type="NCBI Taxonomy" id="13818"/>
    <lineage>
        <taxon>Eukaryota</taxon>
        <taxon>Viridiplantae</taxon>
        <taxon>Streptophyta</taxon>
        <taxon>Embryophyta</taxon>
        <taxon>Tracheophyta</taxon>
        <taxon>Polypodiopsida</taxon>
        <taxon>Polypodiidae</taxon>
        <taxon>Polypodiales</taxon>
        <taxon>Pteridineae</taxon>
        <taxon>Pteridaceae</taxon>
        <taxon>Vittarioideae</taxon>
        <taxon>Adiantum</taxon>
    </lineage>
</organism>
<reference evidence="8" key="1">
    <citation type="submission" date="2021-01" db="EMBL/GenBank/DDBJ databases">
        <title>Adiantum capillus-veneris genome.</title>
        <authorList>
            <person name="Fang Y."/>
            <person name="Liao Q."/>
        </authorList>
    </citation>
    <scope>NUCLEOTIDE SEQUENCE</scope>
    <source>
        <strain evidence="8">H3</strain>
        <tissue evidence="8">Leaf</tissue>
    </source>
</reference>
<feature type="active site" evidence="6">
    <location>
        <position position="295"/>
    </location>
</feature>
<dbReference type="InterPro" id="IPR029045">
    <property type="entry name" value="ClpP/crotonase-like_dom_sf"/>
</dbReference>
<evidence type="ECO:0000256" key="3">
    <source>
        <dbReference type="ARBA" id="ARBA00022801"/>
    </source>
</evidence>
<dbReference type="CDD" id="cd07017">
    <property type="entry name" value="S14_ClpP_2"/>
    <property type="match status" value="1"/>
</dbReference>
<dbReference type="GO" id="GO:0006515">
    <property type="term" value="P:protein quality control for misfolded or incompletely synthesized proteins"/>
    <property type="evidence" value="ECO:0007669"/>
    <property type="project" value="TreeGrafter"/>
</dbReference>
<accession>A0A9D4UTU3</accession>
<dbReference type="InterPro" id="IPR033135">
    <property type="entry name" value="ClpP_His_AS"/>
</dbReference>
<dbReference type="Proteomes" id="UP000886520">
    <property type="component" value="Chromosome 11"/>
</dbReference>
<dbReference type="GO" id="GO:0051117">
    <property type="term" value="F:ATPase binding"/>
    <property type="evidence" value="ECO:0007669"/>
    <property type="project" value="TreeGrafter"/>
</dbReference>
<dbReference type="OrthoDB" id="2017408at2759"/>
<proteinExistence type="inferred from homology"/>
<gene>
    <name evidence="8" type="ORF">GOP47_0011360</name>
</gene>
<evidence type="ECO:0000256" key="4">
    <source>
        <dbReference type="ARBA" id="ARBA00022825"/>
    </source>
</evidence>
<dbReference type="AlphaFoldDB" id="A0A9D4UTU3"/>
<dbReference type="GO" id="GO:0004176">
    <property type="term" value="F:ATP-dependent peptidase activity"/>
    <property type="evidence" value="ECO:0007669"/>
    <property type="project" value="InterPro"/>
</dbReference>
<evidence type="ECO:0000313" key="9">
    <source>
        <dbReference type="Proteomes" id="UP000886520"/>
    </source>
</evidence>
<keyword evidence="4" id="KW-0720">Serine protease</keyword>
<evidence type="ECO:0000256" key="2">
    <source>
        <dbReference type="ARBA" id="ARBA00022670"/>
    </source>
</evidence>
<comment type="catalytic activity">
    <reaction evidence="5 6">
        <text>Hydrolysis of proteins to small peptides in the presence of ATP and magnesium. alpha-casein is the usual test substrate. In the absence of ATP, only oligopeptides shorter than five residues are hydrolyzed (such as succinyl-Leu-Tyr-|-NHMec, and Leu-Tyr-Leu-|-Tyr-Trp, in which cleavage of the -Tyr-|-Leu- and -Tyr-|-Trp bonds also occurs).</text>
        <dbReference type="EC" id="3.4.21.92"/>
    </reaction>
</comment>
<keyword evidence="2" id="KW-0645">Protease</keyword>
<keyword evidence="3" id="KW-0378">Hydrolase</keyword>
<keyword evidence="9" id="KW-1185">Reference proteome</keyword>
<dbReference type="HAMAP" id="MF_00444">
    <property type="entry name" value="ClpP"/>
    <property type="match status" value="1"/>
</dbReference>
<comment type="caution">
    <text evidence="8">The sequence shown here is derived from an EMBL/GenBank/DDBJ whole genome shotgun (WGS) entry which is preliminary data.</text>
</comment>
<dbReference type="GO" id="GO:0009368">
    <property type="term" value="C:endopeptidase Clp complex"/>
    <property type="evidence" value="ECO:0007669"/>
    <property type="project" value="TreeGrafter"/>
</dbReference>